<protein>
    <submittedName>
        <fullName evidence="1">Uncharacterized protein</fullName>
    </submittedName>
</protein>
<organism evidence="1 2">
    <name type="scientific">Dendronalium phyllosphericum CENA369</name>
    <dbReference type="NCBI Taxonomy" id="1725256"/>
    <lineage>
        <taxon>Bacteria</taxon>
        <taxon>Bacillati</taxon>
        <taxon>Cyanobacteriota</taxon>
        <taxon>Cyanophyceae</taxon>
        <taxon>Nostocales</taxon>
        <taxon>Nostocaceae</taxon>
        <taxon>Dendronalium</taxon>
        <taxon>Dendronalium phyllosphericum</taxon>
    </lineage>
</organism>
<comment type="caution">
    <text evidence="1">The sequence shown here is derived from an EMBL/GenBank/DDBJ whole genome shotgun (WGS) entry which is preliminary data.</text>
</comment>
<proteinExistence type="predicted"/>
<dbReference type="AlphaFoldDB" id="A0A8J7LMA4"/>
<dbReference type="Proteomes" id="UP000662314">
    <property type="component" value="Unassembled WGS sequence"/>
</dbReference>
<evidence type="ECO:0000313" key="2">
    <source>
        <dbReference type="Proteomes" id="UP000662314"/>
    </source>
</evidence>
<sequence length="72" mass="8164">MRLLAIALTETDRRGVFKAKFHLDKLIQEIAPLEYASINVDESINNDLDKIIAILSDTYIEIEETESPDEAT</sequence>
<evidence type="ECO:0000313" key="1">
    <source>
        <dbReference type="EMBL" id="MBH8576969.1"/>
    </source>
</evidence>
<keyword evidence="2" id="KW-1185">Reference proteome</keyword>
<dbReference type="EMBL" id="JAECZA010000246">
    <property type="protein sequence ID" value="MBH8576969.1"/>
    <property type="molecule type" value="Genomic_DNA"/>
</dbReference>
<accession>A0A8J7LMA4</accession>
<gene>
    <name evidence="1" type="ORF">I8752_29100</name>
</gene>
<name>A0A8J7LMA4_9NOST</name>
<dbReference type="RefSeq" id="WP_214435689.1">
    <property type="nucleotide sequence ID" value="NZ_CAWPUQ010000175.1"/>
</dbReference>
<reference evidence="1 2" key="1">
    <citation type="journal article" date="2021" name="Int. J. Syst. Evol. Microbiol.">
        <title>Amazonocrinis nigriterrae gen. nov., sp. nov., Atlanticothrix silvestris gen. nov., sp. nov. and Dendronalium phyllosphericum gen. nov., sp. nov., nostocacean cyanobacteria from Brazilian environments.</title>
        <authorList>
            <person name="Alvarenga D.O."/>
            <person name="Andreote A.P.D."/>
            <person name="Branco L.H.Z."/>
            <person name="Delbaje E."/>
            <person name="Cruz R.B."/>
            <person name="Varani A.M."/>
            <person name="Fiore M.F."/>
        </authorList>
    </citation>
    <scope>NUCLEOTIDE SEQUENCE [LARGE SCALE GENOMIC DNA]</scope>
    <source>
        <strain evidence="1 2">CENA369</strain>
    </source>
</reference>